<reference evidence="2 3" key="1">
    <citation type="submission" date="2015-07" db="EMBL/GenBank/DDBJ databases">
        <title>High-quality genome of monoxenous trypanosomatid Leptomonas pyrrhocoris.</title>
        <authorList>
            <person name="Flegontov P."/>
            <person name="Butenko A."/>
            <person name="Firsov S."/>
            <person name="Vlcek C."/>
            <person name="Logacheva M.D."/>
            <person name="Field M."/>
            <person name="Filatov D."/>
            <person name="Flegontova O."/>
            <person name="Gerasimov E."/>
            <person name="Jackson A.P."/>
            <person name="Kelly S."/>
            <person name="Opperdoes F."/>
            <person name="O'Reilly A."/>
            <person name="Votypka J."/>
            <person name="Yurchenko V."/>
            <person name="Lukes J."/>
        </authorList>
    </citation>
    <scope>NUCLEOTIDE SEQUENCE [LARGE SCALE GENOMIC DNA]</scope>
    <source>
        <strain evidence="2">H10</strain>
    </source>
</reference>
<comment type="caution">
    <text evidence="2">The sequence shown here is derived from an EMBL/GenBank/DDBJ whole genome shotgun (WGS) entry which is preliminary data.</text>
</comment>
<sequence>MSGFLTPAALQRGVGAPPPSRPRLFSRTTADHKSPPPPARLAPIGPITPVASPVISPQPAPHLWDEGNQRPTSATQDEQASYGLQACLSDRHLIEDENEEQSQPRPASVRSTSSALSPPSSQLFSSPLLHGGSGNEMRAVHTSHGGNGAHPGMVLYSAEPLPHQKVMLTPPRSGSGLSGSAAREGSAEYTCPGRVEALPTAKRERFISSADTQHSVASSSTPPPRCRRAVNDNILNHGLQPAATEPYAAVPEDRLVANGTAWPSGQRERLRLSGGTSRSSSYRGAVSDNSSSDVAAPVAGTSIAASAAGVASAGAQCLVLDDTVDSAAIVPPDQLQCLLDQASGTSVNGYVAEEPPSPYGRRLITAEVLRDWTGWEDLELVLATQLRVDAEAMIGVDQIGRQLPRLSSLKLNGSRIPRMRQLGTGFHALRFLWVNSCHLADVRGLAACCPALVELYASFNYITDITPLMELSSTLKVLDVEGNLLDDATSLGFVLSTLQNVDSLSLLGNPLTCEHQDRVREAYATTKADEATQKNEDSVDATAAASTCVGKVRFTDVLRAWVQGLMPNLQTLNDEPMQQRGKGATSAAAGTVRAPTGGNVHVDPFDDRLAEELQLVESYVRETDPFDPLLEAVEEANQQVYTRPSTSCSGARPRLTPTTSMGCSRPSTSARFSSAATSHRLGSASATDASVLTTGAVLAGNATASLRRRLATPTPVALPSSSEGVYSNSHDASCSPVEAAVKTTSARLDEQAQRGGEASHTETPEDEDARVDALLADDSEEDEWERYKSSLLLSSTTNAKTADAAVADAGDAPLAKYSSLLSFSSAARISDIEAARQTTPAEGALPTEEDGFHKELKSEWSRLRLRMAKAGRAL</sequence>
<evidence type="ECO:0000313" key="3">
    <source>
        <dbReference type="Proteomes" id="UP000037923"/>
    </source>
</evidence>
<dbReference type="SUPFAM" id="SSF52058">
    <property type="entry name" value="L domain-like"/>
    <property type="match status" value="1"/>
</dbReference>
<organism evidence="2 3">
    <name type="scientific">Leptomonas pyrrhocoris</name>
    <name type="common">Firebug parasite</name>
    <dbReference type="NCBI Taxonomy" id="157538"/>
    <lineage>
        <taxon>Eukaryota</taxon>
        <taxon>Discoba</taxon>
        <taxon>Euglenozoa</taxon>
        <taxon>Kinetoplastea</taxon>
        <taxon>Metakinetoplastina</taxon>
        <taxon>Trypanosomatida</taxon>
        <taxon>Trypanosomatidae</taxon>
        <taxon>Leishmaniinae</taxon>
        <taxon>Leptomonas</taxon>
    </lineage>
</organism>
<dbReference type="PROSITE" id="PS51450">
    <property type="entry name" value="LRR"/>
    <property type="match status" value="1"/>
</dbReference>
<feature type="region of interest" description="Disordered" evidence="1">
    <location>
        <begin position="737"/>
        <end position="770"/>
    </location>
</feature>
<dbReference type="VEuPathDB" id="TriTrypDB:LpyrH10_04_0550"/>
<evidence type="ECO:0000313" key="2">
    <source>
        <dbReference type="EMBL" id="KPA82680.1"/>
    </source>
</evidence>
<dbReference type="GeneID" id="26902796"/>
<dbReference type="RefSeq" id="XP_015661119.1">
    <property type="nucleotide sequence ID" value="XM_015799517.1"/>
</dbReference>
<name>A0A0M9G599_LEPPY</name>
<feature type="compositionally biased region" description="Polar residues" evidence="1">
    <location>
        <begin position="69"/>
        <end position="79"/>
    </location>
</feature>
<dbReference type="AlphaFoldDB" id="A0A0M9G599"/>
<keyword evidence="3" id="KW-1185">Reference proteome</keyword>
<feature type="compositionally biased region" description="Low complexity" evidence="1">
    <location>
        <begin position="106"/>
        <end position="129"/>
    </location>
</feature>
<dbReference type="Gene3D" id="3.80.10.10">
    <property type="entry name" value="Ribonuclease Inhibitor"/>
    <property type="match status" value="1"/>
</dbReference>
<accession>A0A0M9G599</accession>
<feature type="region of interest" description="Disordered" evidence="1">
    <location>
        <begin position="641"/>
        <end position="683"/>
    </location>
</feature>
<dbReference type="InterPro" id="IPR040091">
    <property type="entry name" value="LRRC56"/>
</dbReference>
<protein>
    <recommendedName>
        <fullName evidence="4">Leucine-rich repeat protein (LRRP)</fullName>
    </recommendedName>
</protein>
<dbReference type="OMA" id="DWTGWED"/>
<dbReference type="PANTHER" id="PTHR22708:SF0">
    <property type="entry name" value="LEUCINE-RICH REPEAT-CONTAINING PROTEIN 56"/>
    <property type="match status" value="1"/>
</dbReference>
<dbReference type="InterPro" id="IPR001611">
    <property type="entry name" value="Leu-rich_rpt"/>
</dbReference>
<dbReference type="EMBL" id="LGTL01000004">
    <property type="protein sequence ID" value="KPA82680.1"/>
    <property type="molecule type" value="Genomic_DNA"/>
</dbReference>
<feature type="compositionally biased region" description="Basic and acidic residues" evidence="1">
    <location>
        <begin position="747"/>
        <end position="763"/>
    </location>
</feature>
<dbReference type="OrthoDB" id="676979at2759"/>
<dbReference type="PANTHER" id="PTHR22708">
    <property type="entry name" value="LEUCINE-RICH REPEAT-CONTAINING PROTEIN 56"/>
    <property type="match status" value="1"/>
</dbReference>
<feature type="compositionally biased region" description="Low complexity" evidence="1">
    <location>
        <begin position="664"/>
        <end position="678"/>
    </location>
</feature>
<feature type="compositionally biased region" description="Low complexity" evidence="1">
    <location>
        <begin position="172"/>
        <end position="188"/>
    </location>
</feature>
<proteinExistence type="predicted"/>
<evidence type="ECO:0008006" key="4">
    <source>
        <dbReference type="Google" id="ProtNLM"/>
    </source>
</evidence>
<feature type="region of interest" description="Disordered" evidence="1">
    <location>
        <begin position="258"/>
        <end position="293"/>
    </location>
</feature>
<feature type="compositionally biased region" description="Low complexity" evidence="1">
    <location>
        <begin position="272"/>
        <end position="293"/>
    </location>
</feature>
<evidence type="ECO:0000256" key="1">
    <source>
        <dbReference type="SAM" id="MobiDB-lite"/>
    </source>
</evidence>
<feature type="region of interest" description="Disordered" evidence="1">
    <location>
        <begin position="170"/>
        <end position="190"/>
    </location>
</feature>
<gene>
    <name evidence="2" type="ORF">ABB37_02505</name>
</gene>
<dbReference type="Proteomes" id="UP000037923">
    <property type="component" value="Unassembled WGS sequence"/>
</dbReference>
<feature type="region of interest" description="Disordered" evidence="1">
    <location>
        <begin position="1"/>
        <end position="155"/>
    </location>
</feature>
<dbReference type="InterPro" id="IPR032675">
    <property type="entry name" value="LRR_dom_sf"/>
</dbReference>